<dbReference type="Pfam" id="PF01388">
    <property type="entry name" value="ARID"/>
    <property type="match status" value="1"/>
</dbReference>
<feature type="domain" description="ARID" evidence="13">
    <location>
        <begin position="484"/>
        <end position="576"/>
    </location>
</feature>
<dbReference type="PANTHER" id="PTHR16466">
    <property type="entry name" value="TELOMERE REPEAT-BINDING FACTOR 2-INTERACTING PROTEIN 1"/>
    <property type="match status" value="1"/>
</dbReference>
<organism evidence="14 15">
    <name type="scientific">Coniochaeta ligniaria NRRL 30616</name>
    <dbReference type="NCBI Taxonomy" id="1408157"/>
    <lineage>
        <taxon>Eukaryota</taxon>
        <taxon>Fungi</taxon>
        <taxon>Dikarya</taxon>
        <taxon>Ascomycota</taxon>
        <taxon>Pezizomycotina</taxon>
        <taxon>Sordariomycetes</taxon>
        <taxon>Sordariomycetidae</taxon>
        <taxon>Coniochaetales</taxon>
        <taxon>Coniochaetaceae</taxon>
        <taxon>Coniochaeta</taxon>
    </lineage>
</organism>
<evidence type="ECO:0000256" key="9">
    <source>
        <dbReference type="ARBA" id="ARBA00023163"/>
    </source>
</evidence>
<dbReference type="GO" id="GO:0031848">
    <property type="term" value="P:protection from non-homologous end joining at telomere"/>
    <property type="evidence" value="ECO:0007669"/>
    <property type="project" value="TreeGrafter"/>
</dbReference>
<keyword evidence="15" id="KW-1185">Reference proteome</keyword>
<evidence type="ECO:0000256" key="1">
    <source>
        <dbReference type="ARBA" id="ARBA00004123"/>
    </source>
</evidence>
<feature type="region of interest" description="Disordered" evidence="12">
    <location>
        <begin position="579"/>
        <end position="634"/>
    </location>
</feature>
<evidence type="ECO:0000256" key="4">
    <source>
        <dbReference type="ARBA" id="ARBA00017805"/>
    </source>
</evidence>
<dbReference type="Gene3D" id="1.10.150.60">
    <property type="entry name" value="ARID DNA-binding domain"/>
    <property type="match status" value="1"/>
</dbReference>
<evidence type="ECO:0000256" key="7">
    <source>
        <dbReference type="ARBA" id="ARBA00023015"/>
    </source>
</evidence>
<dbReference type="Gene3D" id="1.10.10.60">
    <property type="entry name" value="Homeodomain-like"/>
    <property type="match status" value="2"/>
</dbReference>
<dbReference type="PANTHER" id="PTHR16466:SF6">
    <property type="entry name" value="TELOMERIC REPEAT-BINDING FACTOR 2-INTERACTING PROTEIN 1"/>
    <property type="match status" value="1"/>
</dbReference>
<name>A0A1J7IC44_9PEZI</name>
<feature type="compositionally biased region" description="Polar residues" evidence="12">
    <location>
        <begin position="314"/>
        <end position="330"/>
    </location>
</feature>
<evidence type="ECO:0000259" key="13">
    <source>
        <dbReference type="PROSITE" id="PS51011"/>
    </source>
</evidence>
<dbReference type="InterPro" id="IPR001357">
    <property type="entry name" value="BRCT_dom"/>
</dbReference>
<evidence type="ECO:0000256" key="5">
    <source>
        <dbReference type="ARBA" id="ARBA00022454"/>
    </source>
</evidence>
<dbReference type="STRING" id="1408157.A0A1J7IC44"/>
<dbReference type="InterPro" id="IPR001005">
    <property type="entry name" value="SANT/Myb"/>
</dbReference>
<evidence type="ECO:0000256" key="8">
    <source>
        <dbReference type="ARBA" id="ARBA00023159"/>
    </source>
</evidence>
<feature type="compositionally biased region" description="Low complexity" evidence="12">
    <location>
        <begin position="704"/>
        <end position="713"/>
    </location>
</feature>
<evidence type="ECO:0000313" key="15">
    <source>
        <dbReference type="Proteomes" id="UP000182658"/>
    </source>
</evidence>
<protein>
    <recommendedName>
        <fullName evidence="4">Telomeric repeat-binding factor 2-interacting protein 1</fullName>
    </recommendedName>
    <alternativeName>
        <fullName evidence="11">Repressor/activator protein 1 homolog</fullName>
    </alternativeName>
</protein>
<evidence type="ECO:0000256" key="3">
    <source>
        <dbReference type="ARBA" id="ARBA00010467"/>
    </source>
</evidence>
<feature type="region of interest" description="Disordered" evidence="12">
    <location>
        <begin position="760"/>
        <end position="940"/>
    </location>
</feature>
<dbReference type="Pfam" id="PF08914">
    <property type="entry name" value="Myb_Rap1"/>
    <property type="match status" value="2"/>
</dbReference>
<dbReference type="GO" id="GO:0042162">
    <property type="term" value="F:telomeric DNA binding"/>
    <property type="evidence" value="ECO:0007669"/>
    <property type="project" value="TreeGrafter"/>
</dbReference>
<keyword evidence="5" id="KW-0158">Chromosome</keyword>
<dbReference type="PROSITE" id="PS50096">
    <property type="entry name" value="IQ"/>
    <property type="match status" value="1"/>
</dbReference>
<keyword evidence="7" id="KW-0805">Transcription regulation</keyword>
<dbReference type="SMART" id="SM00717">
    <property type="entry name" value="SANT"/>
    <property type="match status" value="2"/>
</dbReference>
<dbReference type="Proteomes" id="UP000182658">
    <property type="component" value="Unassembled WGS sequence"/>
</dbReference>
<dbReference type="InterPro" id="IPR015010">
    <property type="entry name" value="TERF2IP_Myb"/>
</dbReference>
<evidence type="ECO:0000256" key="12">
    <source>
        <dbReference type="SAM" id="MobiDB-lite"/>
    </source>
</evidence>
<dbReference type="SUPFAM" id="SSF46774">
    <property type="entry name" value="ARID-like"/>
    <property type="match status" value="1"/>
</dbReference>
<dbReference type="InParanoid" id="A0A1J7IC44"/>
<dbReference type="Pfam" id="PF11626">
    <property type="entry name" value="Rap1_C"/>
    <property type="match status" value="1"/>
</dbReference>
<feature type="compositionally biased region" description="Low complexity" evidence="12">
    <location>
        <begin position="914"/>
        <end position="926"/>
    </location>
</feature>
<dbReference type="GO" id="GO:0010833">
    <property type="term" value="P:telomere maintenance via telomere lengthening"/>
    <property type="evidence" value="ECO:0007669"/>
    <property type="project" value="TreeGrafter"/>
</dbReference>
<dbReference type="CDD" id="cd11655">
    <property type="entry name" value="rap1_myb-like"/>
    <property type="match status" value="2"/>
</dbReference>
<reference evidence="14 15" key="1">
    <citation type="submission" date="2016-10" db="EMBL/GenBank/DDBJ databases">
        <title>Draft genome sequence of Coniochaeta ligniaria NRRL30616, a lignocellulolytic fungus for bioabatement of inhibitors in plant biomass hydrolysates.</title>
        <authorList>
            <consortium name="DOE Joint Genome Institute"/>
            <person name="Jimenez D.J."/>
            <person name="Hector R.E."/>
            <person name="Riley R."/>
            <person name="Sun H."/>
            <person name="Grigoriev I.V."/>
            <person name="Van Elsas J.D."/>
            <person name="Nichols N.N."/>
        </authorList>
    </citation>
    <scope>NUCLEOTIDE SEQUENCE [LARGE SCALE GENOMIC DNA]</scope>
    <source>
        <strain evidence="14 15">NRRL 30616</strain>
    </source>
</reference>
<dbReference type="InterPro" id="IPR036431">
    <property type="entry name" value="ARID_dom_sf"/>
</dbReference>
<dbReference type="CDD" id="cd23767">
    <property type="entry name" value="IQCD"/>
    <property type="match status" value="1"/>
</dbReference>
<feature type="region of interest" description="Disordered" evidence="12">
    <location>
        <begin position="174"/>
        <end position="210"/>
    </location>
</feature>
<evidence type="ECO:0000256" key="11">
    <source>
        <dbReference type="ARBA" id="ARBA00032471"/>
    </source>
</evidence>
<sequence>MPRALFEGVRFWVHDNVPMRERWLENVTDHGGIVTRDINTADVRIADDIKRAGKSAPENAVSWKFIEQSVKNGVLEDVETHRITGLVRNPAAASRPLKGKRVPFTSADDQILANWLAKKELEGHYLSGNKIFQELAEIYPNHTYQSWRTRALNYKGILPKPNMSAADPIHRHASREELAPMSQREKKPPPRPSPSKPAAGPTSGRVKFTEEDDELLLKYVEEAGRNTSGNKIYMALAEEYPHHSWHSWRDRYVRHLEPRLQAEAANNDTTPPAPDPRHTTTRKPVPRESLTKSAEHGPAPTSVSESAHPVASGNGANVASNHHASPTSTAEIRAGKVSHAAQAERRTPSQISAIQDPGIPAVLSSGAKSSGRLSVEDIDLRLAKIKTARLIQTYGRGYVVRSALRKLQHYLPRLQAHSRGVLLRSKLRDFFEDDLVRLQAGASGALVRMSLRLDEENDAEDDSDAGVEEQIAQEMTPRQPRNPKTPKEEFYVLLNEYLSATGAEIIPWPEVQGRTLDLWDLWHTVRSLDQGRSPSVRNWEYIAETLGFDWVETPEVTLQVKKCYEANLGDFEELQEAFEAEDPGSQADPETQESVAQSDAVTEAAEPDLPSEFLPFHSSPPHIQGQKRSFVPDPVSSSVDLGFRSVKRMRYSKDTEIPSTPQGKKAALAVARSSWKDGLSSGRSRAAVVAVTTSLTPHLSSPDRLPQLQQPRPTNTRQEPETQDFGFEDDGFRSQPDLNSMPDTTPSQQLHLENEQLTPIPFSGFKAPKGPYKSPLGSNLYTTSSRRKVIPDSAAARPMNGSIISSIEDPDENNITPKPQLRQAPQPQPRSESPVEAKAKRRSLPASFRRAVSPPKAGSKVQPTALPRASLPTSMHDNKKTFLPLSRPSNKRSSFGASTAKTKSAPEAASVPGRTRSPRSTTTASPAAPPKILPSGPTPPQGLSIFETMDYYISLGYKRQHVIDAFKATLTWGLAAVVMQELKAGRGIPDNWEGVWTAKDDMDLKFVLEVEGEVEARRRERGGQGPDREARVRVRRAERLRRRLEVKHGVQRMVDREMSFRT</sequence>
<comment type="similarity">
    <text evidence="3">Belongs to the RAP1 family.</text>
</comment>
<feature type="compositionally biased region" description="Basic and acidic residues" evidence="12">
    <location>
        <begin position="285"/>
        <end position="295"/>
    </location>
</feature>
<dbReference type="CDD" id="cd16100">
    <property type="entry name" value="ARID"/>
    <property type="match status" value="1"/>
</dbReference>
<dbReference type="Pfam" id="PF16589">
    <property type="entry name" value="BRCT_2"/>
    <property type="match status" value="1"/>
</dbReference>
<dbReference type="InterPro" id="IPR001606">
    <property type="entry name" value="ARID_dom"/>
</dbReference>
<feature type="compositionally biased region" description="Polar residues" evidence="12">
    <location>
        <begin position="588"/>
        <end position="600"/>
    </location>
</feature>
<feature type="compositionally biased region" description="Basic and acidic residues" evidence="12">
    <location>
        <begin position="174"/>
        <end position="188"/>
    </location>
</feature>
<feature type="compositionally biased region" description="Polar residues" evidence="12">
    <location>
        <begin position="736"/>
        <end position="747"/>
    </location>
</feature>
<dbReference type="InterPro" id="IPR021661">
    <property type="entry name" value="Rap1_C"/>
</dbReference>
<feature type="region of interest" description="Disordered" evidence="12">
    <location>
        <begin position="694"/>
        <end position="747"/>
    </location>
</feature>
<keyword evidence="6" id="KW-0779">Telomere</keyword>
<evidence type="ECO:0000313" key="14">
    <source>
        <dbReference type="EMBL" id="OIW25271.1"/>
    </source>
</evidence>
<feature type="compositionally biased region" description="Polar residues" evidence="12">
    <location>
        <begin position="887"/>
        <end position="902"/>
    </location>
</feature>
<feature type="compositionally biased region" description="Pro residues" evidence="12">
    <location>
        <begin position="927"/>
        <end position="940"/>
    </location>
</feature>
<dbReference type="InterPro" id="IPR009057">
    <property type="entry name" value="Homeodomain-like_sf"/>
</dbReference>
<gene>
    <name evidence="14" type="ORF">CONLIGDRAFT_86917</name>
</gene>
<dbReference type="PROSITE" id="PS51011">
    <property type="entry name" value="ARID"/>
    <property type="match status" value="1"/>
</dbReference>
<dbReference type="SMART" id="SM00501">
    <property type="entry name" value="BRIGHT"/>
    <property type="match status" value="1"/>
</dbReference>
<dbReference type="InterPro" id="IPR039595">
    <property type="entry name" value="TE2IP/Rap1"/>
</dbReference>
<dbReference type="AlphaFoldDB" id="A0A1J7IC44"/>
<dbReference type="EMBL" id="KV875102">
    <property type="protein sequence ID" value="OIW25271.1"/>
    <property type="molecule type" value="Genomic_DNA"/>
</dbReference>
<evidence type="ECO:0000256" key="10">
    <source>
        <dbReference type="ARBA" id="ARBA00023242"/>
    </source>
</evidence>
<keyword evidence="9" id="KW-0804">Transcription</keyword>
<evidence type="ECO:0000256" key="2">
    <source>
        <dbReference type="ARBA" id="ARBA00004574"/>
    </source>
</evidence>
<keyword evidence="10" id="KW-0539">Nucleus</keyword>
<dbReference type="SMART" id="SM01014">
    <property type="entry name" value="ARID"/>
    <property type="match status" value="1"/>
</dbReference>
<keyword evidence="8" id="KW-0010">Activator</keyword>
<proteinExistence type="inferred from homology"/>
<comment type="subcellular location">
    <subcellularLocation>
        <location evidence="2">Chromosome</location>
        <location evidence="2">Telomere</location>
    </subcellularLocation>
    <subcellularLocation>
        <location evidence="1">Nucleus</location>
    </subcellularLocation>
</comment>
<dbReference type="SUPFAM" id="SSF46689">
    <property type="entry name" value="Homeodomain-like"/>
    <property type="match status" value="2"/>
</dbReference>
<evidence type="ECO:0000256" key="6">
    <source>
        <dbReference type="ARBA" id="ARBA00022895"/>
    </source>
</evidence>
<accession>A0A1J7IC44</accession>
<dbReference type="GO" id="GO:0070187">
    <property type="term" value="C:shelterin complex"/>
    <property type="evidence" value="ECO:0007669"/>
    <property type="project" value="TreeGrafter"/>
</dbReference>
<feature type="region of interest" description="Disordered" evidence="12">
    <location>
        <begin position="262"/>
        <end position="350"/>
    </location>
</feature>
<dbReference type="OrthoDB" id="435460at2759"/>